<dbReference type="SMART" id="SM00567">
    <property type="entry name" value="EZ_HEAT"/>
    <property type="match status" value="7"/>
</dbReference>
<evidence type="ECO:0000259" key="4">
    <source>
        <dbReference type="PROSITE" id="PS50072"/>
    </source>
</evidence>
<dbReference type="InterPro" id="IPR036249">
    <property type="entry name" value="Thioredoxin-like_sf"/>
</dbReference>
<feature type="domain" description="PPIase cyclophilin-type" evidence="4">
    <location>
        <begin position="521"/>
        <end position="638"/>
    </location>
</feature>
<dbReference type="GO" id="GO:0006457">
    <property type="term" value="P:protein folding"/>
    <property type="evidence" value="ECO:0007669"/>
    <property type="project" value="InterPro"/>
</dbReference>
<dbReference type="InterPro" id="IPR011989">
    <property type="entry name" value="ARM-like"/>
</dbReference>
<dbReference type="EMBL" id="AP011758">
    <property type="protein sequence ID" value="BAL56790.1"/>
    <property type="molecule type" value="Genomic_DNA"/>
</dbReference>
<dbReference type="InterPro" id="IPR002130">
    <property type="entry name" value="Cyclophilin-type_PPIase_dom"/>
</dbReference>
<dbReference type="AlphaFoldDB" id="H5SKV4"/>
<sequence>MGQRLVWLFLGLVLAANAARAENDLAPRLLQIAEARSFDAETLLAAAESRELVWRKQAARLAGFFRQESAVRVALRLARDPHPEVRAEAVVSLGRLAPWLFQQSWHARVRKALSAALSDPSAVVREAAAWAWAAAGQEDTVLLEAASRERDISVRAAILRELWRTSGNQWPAVAWRSTKAAQPQLRWAALWSLTRKGGGELASSLAELLRDPDPQVRLLACEAVRRHRLSSFAAAVAGLLADAEEEVRVAAMNALAELGSAAAPAVTGKTLRDLSEIIATDNLEHPHLRVAAVRLAGTLGCCRDALTSLLEEGGWAGGEALLALARQGLRQPVEQELASPDPAFRRWAVLALPYVTQGQELLVRALADPEPSVRLAAAEVAGKEAFAPLASELVKLLADADGAVRVQAAESLYALGQPPDPSTLAKLLQQELAGVPSEAAVSLVRLLGKPETLTPEAASALEKARSSRFPAVALAAWEELFRHGRFRGFPQGSAGKPLALYQDIERFAEKPRYWEVVTVRGTFTVALDTEEAPITTYTLCQLADKKFYDNLTFHRVVSNFVVQGGDPRGDGWGGPGFFLPDELSRKPFTAGSVGMALAGPDTGGSQFFVTLTEQPHLSGRYPRVGAVASGFDVVRRLQVGDRILRIRCGEGAPPVPVPVWYGPLAVEKLEREIPEFRQNRESYQPQEQWLSFLRKATSKYTVVVAMGTWCSDSREQVPRLLKIHEVLGQQSPFSQITLLGVDRGKKVVPHTLFPFGLVERVPTIVVTFGGAEVGRVVETPLAPTLEEDLVRILAPLEGWELPEAEPK</sequence>
<dbReference type="InterPro" id="IPR044666">
    <property type="entry name" value="Cyclophilin_A-like"/>
</dbReference>
<dbReference type="Pfam" id="PF13646">
    <property type="entry name" value="HEAT_2"/>
    <property type="match status" value="3"/>
</dbReference>
<dbReference type="PROSITE" id="PS50072">
    <property type="entry name" value="CSA_PPIASE_2"/>
    <property type="match status" value="1"/>
</dbReference>
<reference evidence="5" key="2">
    <citation type="journal article" date="2012" name="PLoS ONE">
        <title>A Deeply Branching Thermophilic Bacterium with an Ancient Acetyl-CoA Pathway Dominates a Subsurface Ecosystem.</title>
        <authorList>
            <person name="Takami H."/>
            <person name="Noguchi H."/>
            <person name="Takaki Y."/>
            <person name="Uchiyama I."/>
            <person name="Toyoda A."/>
            <person name="Nishi S."/>
            <person name="Chee G.-J."/>
            <person name="Arai W."/>
            <person name="Nunoura T."/>
            <person name="Itoh T."/>
            <person name="Hattori M."/>
            <person name="Takai K."/>
        </authorList>
    </citation>
    <scope>NUCLEOTIDE SEQUENCE</scope>
</reference>
<dbReference type="PANTHER" id="PTHR45625:SF4">
    <property type="entry name" value="PEPTIDYLPROLYL ISOMERASE DOMAIN AND WD REPEAT-CONTAINING PROTEIN 1"/>
    <property type="match status" value="1"/>
</dbReference>
<dbReference type="SUPFAM" id="SSF50891">
    <property type="entry name" value="Cyclophilin-like"/>
    <property type="match status" value="1"/>
</dbReference>
<dbReference type="InterPro" id="IPR029000">
    <property type="entry name" value="Cyclophilin-like_dom_sf"/>
</dbReference>
<dbReference type="SUPFAM" id="SSF48371">
    <property type="entry name" value="ARM repeat"/>
    <property type="match status" value="1"/>
</dbReference>
<protein>
    <recommendedName>
        <fullName evidence="1">peptidylprolyl isomerase</fullName>
        <ecNumber evidence="1">5.2.1.8</ecNumber>
    </recommendedName>
</protein>
<evidence type="ECO:0000256" key="1">
    <source>
        <dbReference type="ARBA" id="ARBA00013194"/>
    </source>
</evidence>
<dbReference type="GO" id="GO:0003755">
    <property type="term" value="F:peptidyl-prolyl cis-trans isomerase activity"/>
    <property type="evidence" value="ECO:0007669"/>
    <property type="project" value="UniProtKB-KW"/>
</dbReference>
<name>H5SKV4_9ZZZZ</name>
<gene>
    <name evidence="5" type="ORF">HGMM_F42G09C16</name>
</gene>
<dbReference type="InterPro" id="IPR020892">
    <property type="entry name" value="Cyclophilin-type_PPIase_CS"/>
</dbReference>
<keyword evidence="2" id="KW-0697">Rotamase</keyword>
<organism evidence="5">
    <name type="scientific">uncultured prokaryote</name>
    <dbReference type="NCBI Taxonomy" id="198431"/>
    <lineage>
        <taxon>unclassified sequences</taxon>
        <taxon>environmental samples</taxon>
    </lineage>
</organism>
<keyword evidence="3 5" id="KW-0413">Isomerase</keyword>
<dbReference type="PROSITE" id="PS00170">
    <property type="entry name" value="CSA_PPIASE_1"/>
    <property type="match status" value="1"/>
</dbReference>
<dbReference type="InterPro" id="IPR016024">
    <property type="entry name" value="ARM-type_fold"/>
</dbReference>
<evidence type="ECO:0000256" key="3">
    <source>
        <dbReference type="ARBA" id="ARBA00023235"/>
    </source>
</evidence>
<dbReference type="InterPro" id="IPR004155">
    <property type="entry name" value="PBS_lyase_HEAT"/>
</dbReference>
<evidence type="ECO:0000313" key="5">
    <source>
        <dbReference type="EMBL" id="BAL56790.1"/>
    </source>
</evidence>
<dbReference type="EC" id="5.2.1.8" evidence="1"/>
<dbReference type="CDD" id="cd00317">
    <property type="entry name" value="cyclophilin"/>
    <property type="match status" value="1"/>
</dbReference>
<evidence type="ECO:0000256" key="2">
    <source>
        <dbReference type="ARBA" id="ARBA00023110"/>
    </source>
</evidence>
<reference evidence="5" key="1">
    <citation type="journal article" date="2005" name="Environ. Microbiol.">
        <title>Genetic and functional properties of uncultivated thermophilic crenarchaeotes from a subsurface gold mine as revealed by analysis of genome fragments.</title>
        <authorList>
            <person name="Nunoura T."/>
            <person name="Hirayama H."/>
            <person name="Takami H."/>
            <person name="Oida H."/>
            <person name="Nishi S."/>
            <person name="Shimamura S."/>
            <person name="Suzuki Y."/>
            <person name="Inagaki F."/>
            <person name="Takai K."/>
            <person name="Nealson K.H."/>
            <person name="Horikoshi K."/>
        </authorList>
    </citation>
    <scope>NUCLEOTIDE SEQUENCE</scope>
</reference>
<dbReference type="PANTHER" id="PTHR45625">
    <property type="entry name" value="PEPTIDYL-PROLYL CIS-TRANS ISOMERASE-RELATED"/>
    <property type="match status" value="1"/>
</dbReference>
<dbReference type="Gene3D" id="2.40.100.10">
    <property type="entry name" value="Cyclophilin-like"/>
    <property type="match status" value="1"/>
</dbReference>
<accession>H5SKV4</accession>
<dbReference type="Gene3D" id="1.25.10.10">
    <property type="entry name" value="Leucine-rich Repeat Variant"/>
    <property type="match status" value="3"/>
</dbReference>
<dbReference type="Pfam" id="PF00160">
    <property type="entry name" value="Pro_isomerase"/>
    <property type="match status" value="1"/>
</dbReference>
<dbReference type="SUPFAM" id="SSF52833">
    <property type="entry name" value="Thioredoxin-like"/>
    <property type="match status" value="1"/>
</dbReference>
<dbReference type="PRINTS" id="PR00153">
    <property type="entry name" value="CSAPPISMRASE"/>
</dbReference>
<proteinExistence type="predicted"/>